<sequence length="139" mass="16493">MAYWIKITYERKEYVIDLDRVCAFSYEPNSRITFWLPESAFPIVINPQGHPEAHQKVLTYIQATTGQNFESYWVKIHYERNDYLINLKCISAFQCEPNGRITFWLPDNAMPIVIHPQTNREAYEKILNYIKQVTGYLLP</sequence>
<evidence type="ECO:0000313" key="2">
    <source>
        <dbReference type="Proteomes" id="UP000641646"/>
    </source>
</evidence>
<dbReference type="Proteomes" id="UP000641646">
    <property type="component" value="Unassembled WGS sequence"/>
</dbReference>
<name>A0A926V9W6_9CYAN</name>
<organism evidence="1 2">
    <name type="scientific">Aerosakkonema funiforme FACHB-1375</name>
    <dbReference type="NCBI Taxonomy" id="2949571"/>
    <lineage>
        <taxon>Bacteria</taxon>
        <taxon>Bacillati</taxon>
        <taxon>Cyanobacteriota</taxon>
        <taxon>Cyanophyceae</taxon>
        <taxon>Oscillatoriophycideae</taxon>
        <taxon>Aerosakkonematales</taxon>
        <taxon>Aerosakkonemataceae</taxon>
        <taxon>Aerosakkonema</taxon>
    </lineage>
</organism>
<keyword evidence="2" id="KW-1185">Reference proteome</keyword>
<dbReference type="EMBL" id="JACJPW010000003">
    <property type="protein sequence ID" value="MBD2179882.1"/>
    <property type="molecule type" value="Genomic_DNA"/>
</dbReference>
<protein>
    <submittedName>
        <fullName evidence="1">Uncharacterized protein</fullName>
    </submittedName>
</protein>
<reference evidence="1" key="2">
    <citation type="submission" date="2020-08" db="EMBL/GenBank/DDBJ databases">
        <authorList>
            <person name="Chen M."/>
            <person name="Teng W."/>
            <person name="Zhao L."/>
            <person name="Hu C."/>
            <person name="Zhou Y."/>
            <person name="Han B."/>
            <person name="Song L."/>
            <person name="Shu W."/>
        </authorList>
    </citation>
    <scope>NUCLEOTIDE SEQUENCE</scope>
    <source>
        <strain evidence="1">FACHB-1375</strain>
    </source>
</reference>
<comment type="caution">
    <text evidence="1">The sequence shown here is derived from an EMBL/GenBank/DDBJ whole genome shotgun (WGS) entry which is preliminary data.</text>
</comment>
<gene>
    <name evidence="1" type="ORF">H6G03_01940</name>
</gene>
<dbReference type="AlphaFoldDB" id="A0A926V9W6"/>
<proteinExistence type="predicted"/>
<dbReference type="RefSeq" id="WP_190461523.1">
    <property type="nucleotide sequence ID" value="NZ_JACJPW010000003.1"/>
</dbReference>
<reference evidence="1" key="1">
    <citation type="journal article" date="2015" name="ISME J.">
        <title>Draft Genome Sequence of Streptomyces incarnatus NRRL8089, which Produces the Nucleoside Antibiotic Sinefungin.</title>
        <authorList>
            <person name="Oshima K."/>
            <person name="Hattori M."/>
            <person name="Shimizu H."/>
            <person name="Fukuda K."/>
            <person name="Nemoto M."/>
            <person name="Inagaki K."/>
            <person name="Tamura T."/>
        </authorList>
    </citation>
    <scope>NUCLEOTIDE SEQUENCE</scope>
    <source>
        <strain evidence="1">FACHB-1375</strain>
    </source>
</reference>
<accession>A0A926V9W6</accession>
<evidence type="ECO:0000313" key="1">
    <source>
        <dbReference type="EMBL" id="MBD2179882.1"/>
    </source>
</evidence>